<dbReference type="Proteomes" id="UP000619265">
    <property type="component" value="Unassembled WGS sequence"/>
</dbReference>
<dbReference type="GO" id="GO:0006629">
    <property type="term" value="P:lipid metabolic process"/>
    <property type="evidence" value="ECO:0007669"/>
    <property type="project" value="InterPro"/>
</dbReference>
<comment type="subcellular location">
    <subcellularLocation>
        <location evidence="1">Cell membrane</location>
        <topology evidence="1">Peripheral membrane protein</topology>
    </subcellularLocation>
</comment>
<dbReference type="GO" id="GO:0008081">
    <property type="term" value="F:phosphoric diester hydrolase activity"/>
    <property type="evidence" value="ECO:0007669"/>
    <property type="project" value="InterPro"/>
</dbReference>
<dbReference type="PANTHER" id="PTHR10336:SF204">
    <property type="entry name" value="PHOSPHOINOSITIDE PHOSPHOLIPASE C 4-RELATED"/>
    <property type="match status" value="1"/>
</dbReference>
<dbReference type="EMBL" id="LIHL02000013">
    <property type="protein sequence ID" value="KAF5449888.1"/>
    <property type="molecule type" value="Genomic_DNA"/>
</dbReference>
<dbReference type="GO" id="GO:0035556">
    <property type="term" value="P:intracellular signal transduction"/>
    <property type="evidence" value="ECO:0007669"/>
    <property type="project" value="InterPro"/>
</dbReference>
<reference evidence="3" key="2">
    <citation type="submission" date="2020-03" db="EMBL/GenBank/DDBJ databases">
        <title>Walnut 2.0.</title>
        <authorList>
            <person name="Marrano A."/>
            <person name="Britton M."/>
            <person name="Zimin A.V."/>
            <person name="Zaini P.A."/>
            <person name="Workman R."/>
            <person name="Puiu D."/>
            <person name="Bianco L."/>
            <person name="Allen B.J."/>
            <person name="Troggio M."/>
            <person name="Leslie C.A."/>
            <person name="Timp W."/>
            <person name="Dendekar A."/>
            <person name="Salzberg S.L."/>
            <person name="Neale D.B."/>
        </authorList>
    </citation>
    <scope>NUCLEOTIDE SEQUENCE</scope>
    <source>
        <tissue evidence="3">Leaves</tissue>
    </source>
</reference>
<dbReference type="PROSITE" id="PS50007">
    <property type="entry name" value="PIPLC_X_DOMAIN"/>
    <property type="match status" value="1"/>
</dbReference>
<dbReference type="InterPro" id="IPR000909">
    <property type="entry name" value="PLipase_C_PInositol-sp_X_dom"/>
</dbReference>
<evidence type="ECO:0000256" key="1">
    <source>
        <dbReference type="ARBA" id="ARBA00004202"/>
    </source>
</evidence>
<dbReference type="InterPro" id="IPR017946">
    <property type="entry name" value="PLC-like_Pdiesterase_TIM-brl"/>
</dbReference>
<evidence type="ECO:0000313" key="4">
    <source>
        <dbReference type="Proteomes" id="UP000619265"/>
    </source>
</evidence>
<dbReference type="SUPFAM" id="SSF51695">
    <property type="entry name" value="PLC-like phosphodiesterases"/>
    <property type="match status" value="1"/>
</dbReference>
<dbReference type="Gene3D" id="3.20.20.190">
    <property type="entry name" value="Phosphatidylinositol (PI) phosphodiesterase"/>
    <property type="match status" value="1"/>
</dbReference>
<dbReference type="InterPro" id="IPR001192">
    <property type="entry name" value="PI-PLC_fam"/>
</dbReference>
<dbReference type="Pfam" id="PF00388">
    <property type="entry name" value="PI-PLC-X"/>
    <property type="match status" value="1"/>
</dbReference>
<evidence type="ECO:0000259" key="2">
    <source>
        <dbReference type="Pfam" id="PF00388"/>
    </source>
</evidence>
<dbReference type="GO" id="GO:0005886">
    <property type="term" value="C:plasma membrane"/>
    <property type="evidence" value="ECO:0007669"/>
    <property type="project" value="UniProtKB-SubCell"/>
</dbReference>
<dbReference type="PANTHER" id="PTHR10336">
    <property type="entry name" value="PHOSPHOINOSITIDE-SPECIFIC PHOSPHOLIPASE C FAMILY PROTEIN"/>
    <property type="match status" value="1"/>
</dbReference>
<evidence type="ECO:0000313" key="3">
    <source>
        <dbReference type="EMBL" id="KAF5449888.1"/>
    </source>
</evidence>
<comment type="caution">
    <text evidence="3">The sequence shown here is derived from an EMBL/GenBank/DDBJ whole genome shotgun (WGS) entry which is preliminary data.</text>
</comment>
<dbReference type="AlphaFoldDB" id="A0A833WHN6"/>
<dbReference type="Gramene" id="Jr13_18020_p1">
    <property type="protein sequence ID" value="cds.Jr13_18020_p1"/>
    <property type="gene ID" value="Jr13_18020"/>
</dbReference>
<name>A0A833WHN6_JUGRE</name>
<accession>A0A833WHN6</accession>
<reference evidence="3" key="1">
    <citation type="submission" date="2015-10" db="EMBL/GenBank/DDBJ databases">
        <authorList>
            <person name="Martinez-Garcia P.J."/>
            <person name="Crepeau M.W."/>
            <person name="Puiu D."/>
            <person name="Gonzalez-Ibeas D."/>
            <person name="Whalen J."/>
            <person name="Stevens K."/>
            <person name="Paul R."/>
            <person name="Butterfield T."/>
            <person name="Britton M."/>
            <person name="Reagan R."/>
            <person name="Chakraborty S."/>
            <person name="Walawage S.L."/>
            <person name="Vasquez-Gross H.A."/>
            <person name="Cardeno C."/>
            <person name="Famula R."/>
            <person name="Pratt K."/>
            <person name="Kuruganti S."/>
            <person name="Aradhya M.K."/>
            <person name="Leslie C.A."/>
            <person name="Dandekar A.M."/>
            <person name="Salzberg S.L."/>
            <person name="Wegrzyn J.L."/>
            <person name="Langley C.H."/>
            <person name="Neale D.B."/>
        </authorList>
    </citation>
    <scope>NUCLEOTIDE SEQUENCE</scope>
    <source>
        <tissue evidence="3">Leaves</tissue>
    </source>
</reference>
<proteinExistence type="predicted"/>
<sequence>MIVAKETSFSELVLWATLHLALRQFLISGWKKATRSRSSSSSALSVISKLAGGTSKLSRTLTTPVKLIGCLKSIRKHAFSSSPFPVIITLEDHLTANLHAKVAQGIRR</sequence>
<feature type="domain" description="Phosphatidylinositol-specific phospholipase C X" evidence="2">
    <location>
        <begin position="59"/>
        <end position="106"/>
    </location>
</feature>
<protein>
    <recommendedName>
        <fullName evidence="2">Phosphatidylinositol-specific phospholipase C X domain-containing protein</fullName>
    </recommendedName>
</protein>
<gene>
    <name evidence="3" type="ORF">F2P56_030289</name>
</gene>
<organism evidence="3 4">
    <name type="scientific">Juglans regia</name>
    <name type="common">English walnut</name>
    <dbReference type="NCBI Taxonomy" id="51240"/>
    <lineage>
        <taxon>Eukaryota</taxon>
        <taxon>Viridiplantae</taxon>
        <taxon>Streptophyta</taxon>
        <taxon>Embryophyta</taxon>
        <taxon>Tracheophyta</taxon>
        <taxon>Spermatophyta</taxon>
        <taxon>Magnoliopsida</taxon>
        <taxon>eudicotyledons</taxon>
        <taxon>Gunneridae</taxon>
        <taxon>Pentapetalae</taxon>
        <taxon>rosids</taxon>
        <taxon>fabids</taxon>
        <taxon>Fagales</taxon>
        <taxon>Juglandaceae</taxon>
        <taxon>Juglans</taxon>
    </lineage>
</organism>